<reference evidence="4 5" key="1">
    <citation type="submission" date="2019-05" db="EMBL/GenBank/DDBJ databases">
        <title>The compact genome of Giardia muris reveals important steps in the evolution of intestinal protozoan parasites.</title>
        <authorList>
            <person name="Xu F."/>
            <person name="Jimenez-Gonzalez A."/>
            <person name="Einarsson E."/>
            <person name="Astvaldsson A."/>
            <person name="Peirasmaki D."/>
            <person name="Eckmann L."/>
            <person name="Andersson J.O."/>
            <person name="Svard S.G."/>
            <person name="Jerlstrom-Hultqvist J."/>
        </authorList>
    </citation>
    <scope>NUCLEOTIDE SEQUENCE [LARGE SCALE GENOMIC DNA]</scope>
    <source>
        <strain evidence="4 5">Roberts-Thomson</strain>
    </source>
</reference>
<accession>A0A4Z1T9V4</accession>
<sequence length="689" mass="77470">MRQSPLAFVRTHLSAEEVETLLRDCQLTPTMGHEIVANRLRQELPRHPLFKKIIREYMALVHPQTGGEHAPVVLQAEDAGEWREERRKQVAAHAVSAPAPVHVALPREESTEGSRIGLSLDVKICGAVDFPRSTEVESLIDLHFLFRNQRASAPAIELRASPSFASHPFSFRISDSALSLQQLYEAMNPYPMEIVSIKYCSDGNRSVHGVGSITWSNFFRSLTLTSIEGQTIKVPLYVPWQPQTQNTVVGRILLRLTFSIPPFLTSSIENTINDLVKDAERAKKELDTALEKYEQVSKGFHAEFQMSQPTTTDISARRVLTYALRDDGLKVPITTLVQPTITRALQTPRHCSRFVQLMSPASSFAAPEGCFNGDERRSIWSRVHTTLTRGTASPEDKAVLLCSLLRGYQIPAFVALGQHRTRTAVRAYVVCICDRIIQFWDVMSTSIATVTELRAGNREGEYQITNDGEVFFLTLDCIFNDTYIFANIQRNNAFQVANNGIVHGPSLDISRPGFWKELNRDAIQHVKDTMVLTPCPIKQFDQQVAQECARELERELWRLIRSRREEVGLVTVQSDVISNMLTPMLASCENALILGSQVGTLGNETFKLALRQFIQQGERFVMYPLQLTGPLRLYPPSILRSILINEKGHEILDSYGDRIRLGLSIEVFGYAETVMAVWVAVATCYVPTV</sequence>
<protein>
    <submittedName>
        <fullName evidence="4">Centrosomal protein</fullName>
    </submittedName>
</protein>
<gene>
    <name evidence="4" type="ORF">GMRT_13567</name>
</gene>
<proteinExistence type="predicted"/>
<comment type="caution">
    <text evidence="4">The sequence shown here is derived from an EMBL/GenBank/DDBJ whole genome shotgun (WGS) entry which is preliminary data.</text>
</comment>
<dbReference type="OrthoDB" id="5527234at2759"/>
<evidence type="ECO:0000313" key="5">
    <source>
        <dbReference type="Proteomes" id="UP000315496"/>
    </source>
</evidence>
<keyword evidence="5" id="KW-1185">Reference proteome</keyword>
<dbReference type="InterPro" id="IPR052299">
    <property type="entry name" value="CEP76"/>
</dbReference>
<evidence type="ECO:0000259" key="2">
    <source>
        <dbReference type="Pfam" id="PF24652"/>
    </source>
</evidence>
<name>A0A4Z1T9V4_GIAMU</name>
<feature type="domain" description="CEP76/DRC7 peptidase-like" evidence="3">
    <location>
        <begin position="379"/>
        <end position="517"/>
    </location>
</feature>
<dbReference type="Pfam" id="PF24656">
    <property type="entry name" value="CEPT76_peptidase"/>
    <property type="match status" value="1"/>
</dbReference>
<dbReference type="InterPro" id="IPR056288">
    <property type="entry name" value="CEP76_C"/>
</dbReference>
<feature type="domain" description="Centrosomal protein of 76 kDa C-terminal" evidence="2">
    <location>
        <begin position="544"/>
        <end position="685"/>
    </location>
</feature>
<dbReference type="PANTHER" id="PTHR46436">
    <property type="entry name" value="CENTROSOMAL PROTEIN OF 76 KDA"/>
    <property type="match status" value="1"/>
</dbReference>
<evidence type="ECO:0000313" key="4">
    <source>
        <dbReference type="EMBL" id="TNJ29987.1"/>
    </source>
</evidence>
<dbReference type="Proteomes" id="UP000315496">
    <property type="component" value="Chromosome 1"/>
</dbReference>
<keyword evidence="1" id="KW-0175">Coiled coil</keyword>
<evidence type="ECO:0000259" key="3">
    <source>
        <dbReference type="Pfam" id="PF24656"/>
    </source>
</evidence>
<evidence type="ECO:0000256" key="1">
    <source>
        <dbReference type="SAM" id="Coils"/>
    </source>
</evidence>
<dbReference type="VEuPathDB" id="GiardiaDB:GMRT_13567"/>
<dbReference type="EMBL" id="VDLU01000001">
    <property type="protein sequence ID" value="TNJ29987.1"/>
    <property type="molecule type" value="Genomic_DNA"/>
</dbReference>
<dbReference type="PANTHER" id="PTHR46436:SF1">
    <property type="entry name" value="CENTROSOMAL PROTEIN OF 76 KDA"/>
    <property type="match status" value="1"/>
</dbReference>
<organism evidence="4 5">
    <name type="scientific">Giardia muris</name>
    <dbReference type="NCBI Taxonomy" id="5742"/>
    <lineage>
        <taxon>Eukaryota</taxon>
        <taxon>Metamonada</taxon>
        <taxon>Diplomonadida</taxon>
        <taxon>Hexamitidae</taxon>
        <taxon>Giardiinae</taxon>
        <taxon>Giardia</taxon>
    </lineage>
</organism>
<dbReference type="AlphaFoldDB" id="A0A4Z1T9V4"/>
<dbReference type="InterPro" id="IPR056290">
    <property type="entry name" value="CEPT76/DRC7_peptidase-like_dom"/>
</dbReference>
<feature type="coiled-coil region" evidence="1">
    <location>
        <begin position="265"/>
        <end position="299"/>
    </location>
</feature>
<dbReference type="Pfam" id="PF24652">
    <property type="entry name" value="CEP76_C"/>
    <property type="match status" value="1"/>
</dbReference>